<protein>
    <submittedName>
        <fullName evidence="2">Uncharacterized protein</fullName>
    </submittedName>
</protein>
<feature type="region of interest" description="Disordered" evidence="1">
    <location>
        <begin position="150"/>
        <end position="173"/>
    </location>
</feature>
<feature type="region of interest" description="Disordered" evidence="1">
    <location>
        <begin position="89"/>
        <end position="127"/>
    </location>
</feature>
<sequence length="173" mass="19215">MKPRQMRRKRMNPAAPLLTPPYKPEKKGITSLLPKVSAAQVVKAINHLLTVRNTVRTVSSSIQRIENFVDSTCQLFEIANNFIDIPKDQTSAPAQKKNPGSKLPFKDEEIPKIDLPNNPPASGLGQMLGRIDPKALLGMLNRLLGNTQQAEAQVSTSISSPSDYNPNEYYDEY</sequence>
<reference evidence="2 3" key="1">
    <citation type="submission" date="2016-11" db="EMBL/GenBank/DDBJ databases">
        <authorList>
            <person name="Jaros S."/>
            <person name="Januszkiewicz K."/>
            <person name="Wedrychowicz H."/>
        </authorList>
    </citation>
    <scope>NUCLEOTIDE SEQUENCE [LARGE SCALE GENOMIC DNA]</scope>
    <source>
        <strain evidence="2 3">DSM 44666</strain>
    </source>
</reference>
<dbReference type="AlphaFoldDB" id="A0A1M4TGX4"/>
<evidence type="ECO:0000313" key="3">
    <source>
        <dbReference type="Proteomes" id="UP000184476"/>
    </source>
</evidence>
<feature type="region of interest" description="Disordered" evidence="1">
    <location>
        <begin position="1"/>
        <end position="23"/>
    </location>
</feature>
<keyword evidence="3" id="KW-1185">Reference proteome</keyword>
<dbReference type="STRING" id="112248.SAMN05444392_101460"/>
<proteinExistence type="predicted"/>
<evidence type="ECO:0000256" key="1">
    <source>
        <dbReference type="SAM" id="MobiDB-lite"/>
    </source>
</evidence>
<dbReference type="EMBL" id="FQVL01000001">
    <property type="protein sequence ID" value="SHE43668.1"/>
    <property type="molecule type" value="Genomic_DNA"/>
</dbReference>
<evidence type="ECO:0000313" key="2">
    <source>
        <dbReference type="EMBL" id="SHE43668.1"/>
    </source>
</evidence>
<organism evidence="2 3">
    <name type="scientific">Seinonella peptonophila</name>
    <dbReference type="NCBI Taxonomy" id="112248"/>
    <lineage>
        <taxon>Bacteria</taxon>
        <taxon>Bacillati</taxon>
        <taxon>Bacillota</taxon>
        <taxon>Bacilli</taxon>
        <taxon>Bacillales</taxon>
        <taxon>Thermoactinomycetaceae</taxon>
        <taxon>Seinonella</taxon>
    </lineage>
</organism>
<feature type="compositionally biased region" description="Polar residues" evidence="1">
    <location>
        <begin position="150"/>
        <end position="165"/>
    </location>
</feature>
<gene>
    <name evidence="2" type="ORF">SAMN05444392_101460</name>
</gene>
<accession>A0A1M4TGX4</accession>
<dbReference type="Proteomes" id="UP000184476">
    <property type="component" value="Unassembled WGS sequence"/>
</dbReference>
<dbReference type="RefSeq" id="WP_073151312.1">
    <property type="nucleotide sequence ID" value="NZ_FQVL01000001.1"/>
</dbReference>
<feature type="compositionally biased region" description="Basic residues" evidence="1">
    <location>
        <begin position="1"/>
        <end position="11"/>
    </location>
</feature>
<name>A0A1M4TGX4_9BACL</name>